<feature type="region of interest" description="Disordered" evidence="1">
    <location>
        <begin position="270"/>
        <end position="293"/>
    </location>
</feature>
<gene>
    <name evidence="3" type="ORF">DGMP_06270</name>
</gene>
<keyword evidence="4" id="KW-1185">Reference proteome</keyword>
<feature type="region of interest" description="Disordered" evidence="1">
    <location>
        <begin position="549"/>
        <end position="594"/>
    </location>
</feature>
<evidence type="ECO:0000259" key="2">
    <source>
        <dbReference type="Pfam" id="PF03781"/>
    </source>
</evidence>
<dbReference type="InterPro" id="IPR005532">
    <property type="entry name" value="SUMF_dom"/>
</dbReference>
<dbReference type="Pfam" id="PF03783">
    <property type="entry name" value="CsgG"/>
    <property type="match status" value="1"/>
</dbReference>
<evidence type="ECO:0000313" key="4">
    <source>
        <dbReference type="Proteomes" id="UP000826725"/>
    </source>
</evidence>
<protein>
    <recommendedName>
        <fullName evidence="2">Sulfatase-modifying factor enzyme-like domain-containing protein</fullName>
    </recommendedName>
</protein>
<evidence type="ECO:0000256" key="1">
    <source>
        <dbReference type="SAM" id="MobiDB-lite"/>
    </source>
</evidence>
<proteinExistence type="predicted"/>
<sequence>MKILSARIMIIKKSCCYYLILLCVLFFSTVVSSYGDFHKTKIAVLDFELKGDGFKTKDMGGIVAEWFTTTLVNDGRFEVVERALLQKIIEEQKLGMSGLINEKTSTQLGQILGVKTIITGSVLQIGKSIEVNARIINVKTGSIVAAENIRSNSNSNLQKVVKLLTERIVKNFPLTGYVVKRKGKTVLIDLGAASGLQPGMEFIVFKEGEVIKHPKTGEVLEVEQILTGKIKVTKIRTNVASGEIISEEKGQKILYGQLVQSVRKHLPPPVLVKTEPVSPEKTVKKAPPASKEKKGYIRTEFPKGNRDNLSSGGQAPAVLPLPSGFYMMGGHRFSEKPKHYVKIDRPVDFMVSEVTFADYERFCRDTGNPVPDDFSWGRGDRPVVNVSWHDAQAYAEWLTSQTGIGYRLPYETEWEWAAKGGSDIQYPWGNSFKKGMANCKKCGSEWDGRQTAPVRSFPPNSFGYHDMVGNVWEWVQDCWVENYINAPDNQSERKYSGKCGNYTIRGGAWNSPVRQTSTSSRLGVWANTKSNYIGFRLVRDPAITVGKTEKLMPGKQQKPTLTNEDDDWDKYTETPRATKTTEKPSEWDWDENDK</sequence>
<dbReference type="Proteomes" id="UP000826725">
    <property type="component" value="Chromosome"/>
</dbReference>
<dbReference type="PANTHER" id="PTHR23150:SF35">
    <property type="entry name" value="BLL6746 PROTEIN"/>
    <property type="match status" value="1"/>
</dbReference>
<feature type="domain" description="Sulfatase-modifying factor enzyme-like" evidence="2">
    <location>
        <begin position="315"/>
        <end position="539"/>
    </location>
</feature>
<dbReference type="InterPro" id="IPR051043">
    <property type="entry name" value="Sulfatase_Mod_Factor_Kinase"/>
</dbReference>
<dbReference type="EMBL" id="AP024086">
    <property type="protein sequence ID" value="BCL59934.1"/>
    <property type="molecule type" value="Genomic_DNA"/>
</dbReference>
<reference evidence="3" key="1">
    <citation type="submission" date="2020-09" db="EMBL/GenBank/DDBJ databases">
        <title>Desulfogranum mesoprofundum gen. nov., sp. nov., a novel mesophilic, sulfate-reducing chemolithoautotroph isolated from a deep-sea hydrothermal vent chimney in the Suiyo Seamount.</title>
        <authorList>
            <person name="Hashimoto Y."/>
            <person name="Nakagawa S."/>
        </authorList>
    </citation>
    <scope>NUCLEOTIDE SEQUENCE</scope>
    <source>
        <strain evidence="3">KT2</strain>
    </source>
</reference>
<evidence type="ECO:0000313" key="3">
    <source>
        <dbReference type="EMBL" id="BCL59934.1"/>
    </source>
</evidence>
<dbReference type="AlphaFoldDB" id="A0A8D5FQJ0"/>
<dbReference type="Pfam" id="PF03781">
    <property type="entry name" value="FGE-sulfatase"/>
    <property type="match status" value="1"/>
</dbReference>
<organism evidence="3 4">
    <name type="scientific">Desulfomarina profundi</name>
    <dbReference type="NCBI Taxonomy" id="2772557"/>
    <lineage>
        <taxon>Bacteria</taxon>
        <taxon>Pseudomonadati</taxon>
        <taxon>Thermodesulfobacteriota</taxon>
        <taxon>Desulfobulbia</taxon>
        <taxon>Desulfobulbales</taxon>
        <taxon>Desulfobulbaceae</taxon>
        <taxon>Desulfomarina</taxon>
    </lineage>
</organism>
<dbReference type="PANTHER" id="PTHR23150">
    <property type="entry name" value="SULFATASE MODIFYING FACTOR 1, 2"/>
    <property type="match status" value="1"/>
</dbReference>
<dbReference type="GO" id="GO:0030288">
    <property type="term" value="C:outer membrane-bounded periplasmic space"/>
    <property type="evidence" value="ECO:0007669"/>
    <property type="project" value="InterPro"/>
</dbReference>
<dbReference type="GO" id="GO:0120147">
    <property type="term" value="F:formylglycine-generating oxidase activity"/>
    <property type="evidence" value="ECO:0007669"/>
    <property type="project" value="TreeGrafter"/>
</dbReference>
<name>A0A8D5FQJ0_9BACT</name>
<dbReference type="RefSeq" id="WP_228856111.1">
    <property type="nucleotide sequence ID" value="NZ_AP024086.1"/>
</dbReference>
<dbReference type="KEGG" id="dbk:DGMP_06270"/>
<accession>A0A8D5FQJ0</accession>
<dbReference type="InterPro" id="IPR005534">
    <property type="entry name" value="Curli_assmbl/transp-comp_CsgG"/>
</dbReference>